<dbReference type="InterPro" id="IPR004104">
    <property type="entry name" value="Gfo/Idh/MocA-like_OxRdtase_C"/>
</dbReference>
<dbReference type="Gene3D" id="3.30.360.10">
    <property type="entry name" value="Dihydrodipicolinate Reductase, domain 2"/>
    <property type="match status" value="1"/>
</dbReference>
<dbReference type="GO" id="GO:0000166">
    <property type="term" value="F:nucleotide binding"/>
    <property type="evidence" value="ECO:0007669"/>
    <property type="project" value="InterPro"/>
</dbReference>
<evidence type="ECO:0000313" key="4">
    <source>
        <dbReference type="Proteomes" id="UP000271925"/>
    </source>
</evidence>
<evidence type="ECO:0000259" key="1">
    <source>
        <dbReference type="Pfam" id="PF01408"/>
    </source>
</evidence>
<accession>A0A3P1BJK4</accession>
<evidence type="ECO:0000259" key="2">
    <source>
        <dbReference type="Pfam" id="PF02894"/>
    </source>
</evidence>
<dbReference type="InterPro" id="IPR006311">
    <property type="entry name" value="TAT_signal"/>
</dbReference>
<dbReference type="Gene3D" id="3.40.50.720">
    <property type="entry name" value="NAD(P)-binding Rossmann-like Domain"/>
    <property type="match status" value="1"/>
</dbReference>
<keyword evidence="4" id="KW-1185">Reference proteome</keyword>
<dbReference type="Pfam" id="PF02894">
    <property type="entry name" value="GFO_IDH_MocA_C"/>
    <property type="match status" value="1"/>
</dbReference>
<dbReference type="Pfam" id="PF01408">
    <property type="entry name" value="GFO_IDH_MocA"/>
    <property type="match status" value="1"/>
</dbReference>
<sequence>MIKEKSDRRTFLATTIKGTAALSLGGVLPGFSPRSYASIIGANERVNVGIMGVNNRGRALAKNFASQPNSRVVHISDVDSRASARSIDEVTKVQNSKPVDTPDFRKALEDKQLDALVIAAPDFWHAHASIMALKAGKHVYVEKPCSYDPNEGEILVKASKKYKGVIQMGNQRRSWPNIVKAIQELHAGAIGRVYFGKGWYANTRLDIGKGKETAVPSWLNYDLWQGPVPRRPYRDNLVHYNWHWFWHWGTGEAVGNGVHMLDMLRWGMGVEYPVRVTSAGGRYHFSDDWETPDTQIITWEFANKSSILWEARSCNGHGVDDIGVGVTFYGENGSLTINGNGYIIYDLKGAVVKNVKEGDNMNLLDRTNPSQNLDSLHFQNFFDAIKTGATLNADIPNGHISTLLCQLGNIAWRTGDVLLTDPTNGHILNSAKGKKLWARTYEPGWELTI</sequence>
<dbReference type="AlphaFoldDB" id="A0A3P1BJK4"/>
<dbReference type="InterPro" id="IPR036291">
    <property type="entry name" value="NAD(P)-bd_dom_sf"/>
</dbReference>
<gene>
    <name evidence="3" type="ORF">EHT25_23210</name>
</gene>
<proteinExistence type="predicted"/>
<dbReference type="PANTHER" id="PTHR43818:SF5">
    <property type="entry name" value="OXIDOREDUCTASE FAMILY PROTEIN"/>
    <property type="match status" value="1"/>
</dbReference>
<dbReference type="SUPFAM" id="SSF51735">
    <property type="entry name" value="NAD(P)-binding Rossmann-fold domains"/>
    <property type="match status" value="1"/>
</dbReference>
<dbReference type="PROSITE" id="PS51318">
    <property type="entry name" value="TAT"/>
    <property type="match status" value="1"/>
</dbReference>
<dbReference type="InterPro" id="IPR050463">
    <property type="entry name" value="Gfo/Idh/MocA_oxidrdct_glycsds"/>
</dbReference>
<dbReference type="InterPro" id="IPR000683">
    <property type="entry name" value="Gfo/Idh/MocA-like_OxRdtase_N"/>
</dbReference>
<dbReference type="Proteomes" id="UP000271925">
    <property type="component" value="Unassembled WGS sequence"/>
</dbReference>
<feature type="domain" description="Gfo/Idh/MocA-like oxidoreductase C-terminal" evidence="2">
    <location>
        <begin position="235"/>
        <end position="401"/>
    </location>
</feature>
<dbReference type="PANTHER" id="PTHR43818">
    <property type="entry name" value="BCDNA.GH03377"/>
    <property type="match status" value="1"/>
</dbReference>
<dbReference type="EMBL" id="RQJO01000010">
    <property type="protein sequence ID" value="RRB01086.1"/>
    <property type="molecule type" value="Genomic_DNA"/>
</dbReference>
<name>A0A3P1BJK4_9BACT</name>
<protein>
    <submittedName>
        <fullName evidence="3">Gfo/Idh/MocA family oxidoreductase</fullName>
    </submittedName>
</protein>
<dbReference type="OrthoDB" id="9763611at2"/>
<feature type="domain" description="Gfo/Idh/MocA-like oxidoreductase N-terminal" evidence="1">
    <location>
        <begin position="46"/>
        <end position="169"/>
    </location>
</feature>
<dbReference type="RefSeq" id="WP_124877548.1">
    <property type="nucleotide sequence ID" value="NZ_RQJO01000010.1"/>
</dbReference>
<evidence type="ECO:0000313" key="3">
    <source>
        <dbReference type="EMBL" id="RRB01086.1"/>
    </source>
</evidence>
<dbReference type="SUPFAM" id="SSF55347">
    <property type="entry name" value="Glyceraldehyde-3-phosphate dehydrogenase-like, C-terminal domain"/>
    <property type="match status" value="1"/>
</dbReference>
<comment type="caution">
    <text evidence="3">The sequence shown here is derived from an EMBL/GenBank/DDBJ whole genome shotgun (WGS) entry which is preliminary data.</text>
</comment>
<organism evidence="3 4">
    <name type="scientific">Larkinella rosea</name>
    <dbReference type="NCBI Taxonomy" id="2025312"/>
    <lineage>
        <taxon>Bacteria</taxon>
        <taxon>Pseudomonadati</taxon>
        <taxon>Bacteroidota</taxon>
        <taxon>Cytophagia</taxon>
        <taxon>Cytophagales</taxon>
        <taxon>Spirosomataceae</taxon>
        <taxon>Larkinella</taxon>
    </lineage>
</organism>
<reference evidence="3 4" key="1">
    <citation type="submission" date="2018-11" db="EMBL/GenBank/DDBJ databases">
        <authorList>
            <person name="Zhou Z."/>
            <person name="Wang G."/>
        </authorList>
    </citation>
    <scope>NUCLEOTIDE SEQUENCE [LARGE SCALE GENOMIC DNA]</scope>
    <source>
        <strain evidence="3 4">KCTC52004</strain>
    </source>
</reference>